<keyword evidence="2" id="KW-1185">Reference proteome</keyword>
<dbReference type="STRING" id="568899.SAMN05192534_108114"/>
<dbReference type="InterPro" id="IPR007263">
    <property type="entry name" value="DCC1-like"/>
</dbReference>
<dbReference type="InterPro" id="IPR044691">
    <property type="entry name" value="DCC1_Trx"/>
</dbReference>
<gene>
    <name evidence="1" type="ORF">SAMN05192534_108114</name>
</gene>
<organism evidence="1 2">
    <name type="scientific">Alteribacillus persepolensis</name>
    <dbReference type="NCBI Taxonomy" id="568899"/>
    <lineage>
        <taxon>Bacteria</taxon>
        <taxon>Bacillati</taxon>
        <taxon>Bacillota</taxon>
        <taxon>Bacilli</taxon>
        <taxon>Bacillales</taxon>
        <taxon>Bacillaceae</taxon>
        <taxon>Alteribacillus</taxon>
    </lineage>
</organism>
<name>A0A1G8E2J0_9BACI</name>
<dbReference type="AlphaFoldDB" id="A0A1G8E2J0"/>
<dbReference type="PANTHER" id="PTHR34290">
    <property type="entry name" value="SI:CH73-390P7.2"/>
    <property type="match status" value="1"/>
</dbReference>
<dbReference type="EMBL" id="FNDK01000008">
    <property type="protein sequence ID" value="SDH64104.1"/>
    <property type="molecule type" value="Genomic_DNA"/>
</dbReference>
<accession>A0A1G8E2J0</accession>
<dbReference type="Pfam" id="PF04134">
    <property type="entry name" value="DCC1-like"/>
    <property type="match status" value="1"/>
</dbReference>
<sequence>MARYETSFIVFYDGTCELCQRTKYLLKKWDTHKRLTFQPIQDPSVMNDYPFLKKEQLQKEMHLLESHTYVYTGYAAVKRIMKLLPMTKIVTPILCIPGTNWLGRFLYQRVASNRYQLSGNACRNGGCQINRSSFDRNS</sequence>
<dbReference type="GO" id="GO:0015035">
    <property type="term" value="F:protein-disulfide reductase activity"/>
    <property type="evidence" value="ECO:0007669"/>
    <property type="project" value="InterPro"/>
</dbReference>
<evidence type="ECO:0000313" key="2">
    <source>
        <dbReference type="Proteomes" id="UP000199163"/>
    </source>
</evidence>
<dbReference type="RefSeq" id="WP_245705221.1">
    <property type="nucleotide sequence ID" value="NZ_FNDK01000008.1"/>
</dbReference>
<evidence type="ECO:0000313" key="1">
    <source>
        <dbReference type="EMBL" id="SDH64104.1"/>
    </source>
</evidence>
<dbReference type="PANTHER" id="PTHR34290:SF2">
    <property type="entry name" value="OS04G0668800 PROTEIN"/>
    <property type="match status" value="1"/>
</dbReference>
<reference evidence="1 2" key="1">
    <citation type="submission" date="2016-10" db="EMBL/GenBank/DDBJ databases">
        <authorList>
            <person name="de Groot N.N."/>
        </authorList>
    </citation>
    <scope>NUCLEOTIDE SEQUENCE [LARGE SCALE GENOMIC DNA]</scope>
    <source>
        <strain evidence="1 2">DSM 21632</strain>
    </source>
</reference>
<proteinExistence type="predicted"/>
<dbReference type="Proteomes" id="UP000199163">
    <property type="component" value="Unassembled WGS sequence"/>
</dbReference>
<protein>
    <submittedName>
        <fullName evidence="1">Predicted thiol-disulfide oxidoreductase YuxK, DCC family</fullName>
    </submittedName>
</protein>